<keyword evidence="6" id="KW-1185">Reference proteome</keyword>
<evidence type="ECO:0000256" key="1">
    <source>
        <dbReference type="SAM" id="MobiDB-lite"/>
    </source>
</evidence>
<feature type="region of interest" description="Disordered" evidence="1">
    <location>
        <begin position="126"/>
        <end position="146"/>
    </location>
</feature>
<evidence type="ECO:0008006" key="7">
    <source>
        <dbReference type="Google" id="ProtNLM"/>
    </source>
</evidence>
<dbReference type="Proteomes" id="UP000234166">
    <property type="component" value="Unassembled WGS sequence"/>
</dbReference>
<keyword evidence="2" id="KW-0472">Membrane</keyword>
<gene>
    <name evidence="3" type="ORF">XAP6984_980086</name>
    <name evidence="4" type="ORF">XAP7430_970086</name>
</gene>
<dbReference type="Proteomes" id="UP000234181">
    <property type="component" value="Unassembled WGS sequence"/>
</dbReference>
<sequence>MRLGLKLFLGFFLIVGLAAFFVMRVFVNEVKPGVRQAMESTLVDAANVLAEIAGSELAAGTLADGSFARNVARAQQRDPKAWVWRFRKNTVDYRVTVTDARGVVVFDSLGRAWAATTRAGTMSTAPCAANTARVPARRSMATPPPR</sequence>
<evidence type="ECO:0000313" key="6">
    <source>
        <dbReference type="Proteomes" id="UP000234181"/>
    </source>
</evidence>
<organism evidence="4 5">
    <name type="scientific">Xanthomonas campestris pv. phaseoli</name>
    <dbReference type="NCBI Taxonomy" id="317013"/>
    <lineage>
        <taxon>Bacteria</taxon>
        <taxon>Pseudomonadati</taxon>
        <taxon>Pseudomonadota</taxon>
        <taxon>Gammaproteobacteria</taxon>
        <taxon>Lysobacterales</taxon>
        <taxon>Lysobacteraceae</taxon>
        <taxon>Xanthomonas</taxon>
    </lineage>
</organism>
<evidence type="ECO:0000313" key="3">
    <source>
        <dbReference type="EMBL" id="SON89868.1"/>
    </source>
</evidence>
<keyword evidence="2" id="KW-0812">Transmembrane</keyword>
<dbReference type="AlphaFoldDB" id="A0AB38E668"/>
<dbReference type="EMBL" id="OCYS01000157">
    <property type="protein sequence ID" value="SON93074.1"/>
    <property type="molecule type" value="Genomic_DNA"/>
</dbReference>
<accession>A0AB38E668</accession>
<name>A0AB38E668_XANCH</name>
<keyword evidence="2" id="KW-1133">Transmembrane helix</keyword>
<comment type="caution">
    <text evidence="4">The sequence shown here is derived from an EMBL/GenBank/DDBJ whole genome shotgun (WGS) entry which is preliminary data.</text>
</comment>
<evidence type="ECO:0000313" key="5">
    <source>
        <dbReference type="Proteomes" id="UP000234166"/>
    </source>
</evidence>
<reference evidence="5 6" key="1">
    <citation type="submission" date="2017-10" db="EMBL/GenBank/DDBJ databases">
        <authorList>
            <person name="Regsiter A."/>
            <person name="William W."/>
        </authorList>
    </citation>
    <scope>NUCLEOTIDE SEQUENCE [LARGE SCALE GENOMIC DNA]</scope>
    <source>
        <strain evidence="3 6">CFBP6984</strain>
        <strain evidence="4 5">CFBP7430</strain>
    </source>
</reference>
<feature type="transmembrane region" description="Helical" evidence="2">
    <location>
        <begin position="7"/>
        <end position="27"/>
    </location>
</feature>
<proteinExistence type="predicted"/>
<dbReference type="EMBL" id="OCYT01000159">
    <property type="protein sequence ID" value="SON89868.1"/>
    <property type="molecule type" value="Genomic_DNA"/>
</dbReference>
<evidence type="ECO:0000256" key="2">
    <source>
        <dbReference type="SAM" id="Phobius"/>
    </source>
</evidence>
<evidence type="ECO:0000313" key="4">
    <source>
        <dbReference type="EMBL" id="SON93074.1"/>
    </source>
</evidence>
<protein>
    <recommendedName>
        <fullName evidence="7">Sensor protein CreC</fullName>
    </recommendedName>
</protein>